<keyword evidence="13" id="KW-1185">Reference proteome</keyword>
<dbReference type="SUPFAM" id="SSF52343">
    <property type="entry name" value="Ferredoxin reductase-like, C-terminal NADP-linked domain"/>
    <property type="match status" value="1"/>
</dbReference>
<dbReference type="InterPro" id="IPR050415">
    <property type="entry name" value="MRET"/>
</dbReference>
<evidence type="ECO:0000256" key="8">
    <source>
        <dbReference type="ARBA" id="ARBA00023014"/>
    </source>
</evidence>
<dbReference type="InterPro" id="IPR001041">
    <property type="entry name" value="2Fe-2S_ferredoxin-type"/>
</dbReference>
<name>A0ABQ4J979_9ACTN</name>
<dbReference type="InterPro" id="IPR036010">
    <property type="entry name" value="2Fe-2S_ferredoxin-like_sf"/>
</dbReference>
<dbReference type="InterPro" id="IPR008333">
    <property type="entry name" value="Cbr1-like_FAD-bd_dom"/>
</dbReference>
<dbReference type="CDD" id="cd00207">
    <property type="entry name" value="fer2"/>
    <property type="match status" value="1"/>
</dbReference>
<dbReference type="Pfam" id="PF00970">
    <property type="entry name" value="FAD_binding_6"/>
    <property type="match status" value="1"/>
</dbReference>
<keyword evidence="7" id="KW-0408">Iron</keyword>
<evidence type="ECO:0000313" key="12">
    <source>
        <dbReference type="EMBL" id="GIJ26540.1"/>
    </source>
</evidence>
<evidence type="ECO:0000256" key="5">
    <source>
        <dbReference type="ARBA" id="ARBA00022827"/>
    </source>
</evidence>
<dbReference type="PANTHER" id="PTHR47354:SF8">
    <property type="entry name" value="1,2-PHENYLACETYL-COA EPOXIDASE, SUBUNIT E"/>
    <property type="match status" value="1"/>
</dbReference>
<dbReference type="Pfam" id="PF00175">
    <property type="entry name" value="NAD_binding_1"/>
    <property type="match status" value="1"/>
</dbReference>
<evidence type="ECO:0000256" key="4">
    <source>
        <dbReference type="ARBA" id="ARBA00022723"/>
    </source>
</evidence>
<keyword evidence="5" id="KW-0274">FAD</keyword>
<dbReference type="InterPro" id="IPR001433">
    <property type="entry name" value="OxRdtase_FAD/NAD-bd"/>
</dbReference>
<feature type="compositionally biased region" description="Low complexity" evidence="9">
    <location>
        <begin position="77"/>
        <end position="91"/>
    </location>
</feature>
<dbReference type="PANTHER" id="PTHR47354">
    <property type="entry name" value="NADH OXIDOREDUCTASE HCR"/>
    <property type="match status" value="1"/>
</dbReference>
<dbReference type="Gene3D" id="3.40.50.80">
    <property type="entry name" value="Nucleotide-binding domain of ferredoxin-NADP reductase (FNR) module"/>
    <property type="match status" value="1"/>
</dbReference>
<evidence type="ECO:0000256" key="3">
    <source>
        <dbReference type="ARBA" id="ARBA00022714"/>
    </source>
</evidence>
<evidence type="ECO:0000256" key="9">
    <source>
        <dbReference type="SAM" id="MobiDB-lite"/>
    </source>
</evidence>
<sequence length="404" mass="42795">MTVTITRPVRRRPVFHPLPVTAVDRLTSDAVAITFAVPEELRPAFAFRAGQHLTVRLPVGAGGTTGADSLAGTAATGATGTGGTADSASTGGTAGSGGEDVRRSYSICSTPDELARHGRLRIGVREIPGGAFSSFACKALRCGDTVEVLPPLGHFTTAYRPDRVRRYGAVVAGSGITPVLSLVATVLAVEPASTFTLVYGNRTVNSVMFAEELADLKDRYPARLHLVHVLSREQGESPLLSGRIDAERLGRLLDTIVPGDAIEEWFLCGPYGMVVDARAVLTARGVAESAVHTELFHVDAPPEPVRRPDEAISGTDVTIVLDGRSSNFTMRRDERVLDAALKVRSELPYACKGGVCSTCKAKVVTGEVTMARNYALEPDEVAAGYVLTCQSSPLTDTLTIDYDA</sequence>
<dbReference type="Pfam" id="PF00111">
    <property type="entry name" value="Fer2"/>
    <property type="match status" value="1"/>
</dbReference>
<keyword evidence="4" id="KW-0479">Metal-binding</keyword>
<comment type="caution">
    <text evidence="12">The sequence shown here is derived from an EMBL/GenBank/DDBJ whole genome shotgun (WGS) entry which is preliminary data.</text>
</comment>
<dbReference type="PROSITE" id="PS00197">
    <property type="entry name" value="2FE2S_FER_1"/>
    <property type="match status" value="1"/>
</dbReference>
<dbReference type="SUPFAM" id="SSF63380">
    <property type="entry name" value="Riboflavin synthase domain-like"/>
    <property type="match status" value="1"/>
</dbReference>
<dbReference type="InterPro" id="IPR006058">
    <property type="entry name" value="2Fe2S_fd_BS"/>
</dbReference>
<organism evidence="12 13">
    <name type="scientific">Micromonospora qiuiae</name>
    <dbReference type="NCBI Taxonomy" id="502268"/>
    <lineage>
        <taxon>Bacteria</taxon>
        <taxon>Bacillati</taxon>
        <taxon>Actinomycetota</taxon>
        <taxon>Actinomycetes</taxon>
        <taxon>Micromonosporales</taxon>
        <taxon>Micromonosporaceae</taxon>
        <taxon>Micromonospora</taxon>
    </lineage>
</organism>
<dbReference type="EMBL" id="BOPC01000022">
    <property type="protein sequence ID" value="GIJ26540.1"/>
    <property type="molecule type" value="Genomic_DNA"/>
</dbReference>
<evidence type="ECO:0000259" key="11">
    <source>
        <dbReference type="PROSITE" id="PS51384"/>
    </source>
</evidence>
<feature type="domain" description="2Fe-2S ferredoxin-type" evidence="10">
    <location>
        <begin position="315"/>
        <end position="404"/>
    </location>
</feature>
<dbReference type="Gene3D" id="2.40.30.10">
    <property type="entry name" value="Translation factors"/>
    <property type="match status" value="1"/>
</dbReference>
<dbReference type="InterPro" id="IPR017938">
    <property type="entry name" value="Riboflavin_synthase-like_b-brl"/>
</dbReference>
<dbReference type="InterPro" id="IPR012675">
    <property type="entry name" value="Beta-grasp_dom_sf"/>
</dbReference>
<dbReference type="PROSITE" id="PS51085">
    <property type="entry name" value="2FE2S_FER_2"/>
    <property type="match status" value="1"/>
</dbReference>
<dbReference type="InterPro" id="IPR039261">
    <property type="entry name" value="FNR_nucleotide-bd"/>
</dbReference>
<keyword evidence="3" id="KW-0001">2Fe-2S</keyword>
<dbReference type="PROSITE" id="PS51384">
    <property type="entry name" value="FAD_FR"/>
    <property type="match status" value="1"/>
</dbReference>
<keyword evidence="2" id="KW-0285">Flavoprotein</keyword>
<dbReference type="CDD" id="cd06214">
    <property type="entry name" value="PA_degradation_oxidoreductase_like"/>
    <property type="match status" value="1"/>
</dbReference>
<evidence type="ECO:0000259" key="10">
    <source>
        <dbReference type="PROSITE" id="PS51085"/>
    </source>
</evidence>
<protein>
    <submittedName>
        <fullName evidence="12">Phenylacetic acid degradation protein</fullName>
    </submittedName>
</protein>
<evidence type="ECO:0000256" key="2">
    <source>
        <dbReference type="ARBA" id="ARBA00022630"/>
    </source>
</evidence>
<evidence type="ECO:0000256" key="7">
    <source>
        <dbReference type="ARBA" id="ARBA00023004"/>
    </source>
</evidence>
<keyword evidence="6" id="KW-0560">Oxidoreductase</keyword>
<feature type="region of interest" description="Disordered" evidence="9">
    <location>
        <begin position="77"/>
        <end position="103"/>
    </location>
</feature>
<keyword evidence="8" id="KW-0411">Iron-sulfur</keyword>
<reference evidence="12 13" key="1">
    <citation type="submission" date="2021-01" db="EMBL/GenBank/DDBJ databases">
        <title>Whole genome shotgun sequence of Verrucosispora qiuiae NBRC 106684.</title>
        <authorList>
            <person name="Komaki H."/>
            <person name="Tamura T."/>
        </authorList>
    </citation>
    <scope>NUCLEOTIDE SEQUENCE [LARGE SCALE GENOMIC DNA]</scope>
    <source>
        <strain evidence="12 13">NBRC 106684</strain>
    </source>
</reference>
<dbReference type="SUPFAM" id="SSF54292">
    <property type="entry name" value="2Fe-2S ferredoxin-like"/>
    <property type="match status" value="1"/>
</dbReference>
<dbReference type="InterPro" id="IPR017927">
    <property type="entry name" value="FAD-bd_FR_type"/>
</dbReference>
<accession>A0ABQ4J979</accession>
<proteinExistence type="predicted"/>
<feature type="domain" description="FAD-binding FR-type" evidence="11">
    <location>
        <begin position="13"/>
        <end position="158"/>
    </location>
</feature>
<evidence type="ECO:0000256" key="1">
    <source>
        <dbReference type="ARBA" id="ARBA00001974"/>
    </source>
</evidence>
<dbReference type="Proteomes" id="UP000653076">
    <property type="component" value="Unassembled WGS sequence"/>
</dbReference>
<dbReference type="Gene3D" id="3.10.20.30">
    <property type="match status" value="1"/>
</dbReference>
<gene>
    <name evidence="12" type="primary">paaE</name>
    <name evidence="12" type="ORF">Vqi01_17020</name>
</gene>
<comment type="cofactor">
    <cofactor evidence="1">
        <name>FAD</name>
        <dbReference type="ChEBI" id="CHEBI:57692"/>
    </cofactor>
</comment>
<evidence type="ECO:0000313" key="13">
    <source>
        <dbReference type="Proteomes" id="UP000653076"/>
    </source>
</evidence>
<evidence type="ECO:0000256" key="6">
    <source>
        <dbReference type="ARBA" id="ARBA00023002"/>
    </source>
</evidence>